<accession>A0A0E1X9N8</accession>
<feature type="chain" id="PRO_5002389184" description="NDxxF motif lipoprotein" evidence="1">
    <location>
        <begin position="22"/>
        <end position="208"/>
    </location>
</feature>
<keyword evidence="1" id="KW-0732">Signal</keyword>
<evidence type="ECO:0008006" key="3">
    <source>
        <dbReference type="Google" id="ProtNLM"/>
    </source>
</evidence>
<dbReference type="EMBL" id="ACJA02000001">
    <property type="protein sequence ID" value="EFH96077.1"/>
    <property type="molecule type" value="Genomic_DNA"/>
</dbReference>
<reference evidence="2" key="1">
    <citation type="submission" date="2010-05" db="EMBL/GenBank/DDBJ databases">
        <authorList>
            <person name="Muzny D."/>
            <person name="Qin X."/>
            <person name="Buhay C."/>
            <person name="Dugan-Rocha S."/>
            <person name="Ding Y."/>
            <person name="Chen G."/>
            <person name="Hawes A."/>
            <person name="Holder M."/>
            <person name="Jhangiani S."/>
            <person name="Johnson A."/>
            <person name="Khan Z."/>
            <person name="Li Z."/>
            <person name="Liu W."/>
            <person name="Liu X."/>
            <person name="Perez L."/>
            <person name="Shen H."/>
            <person name="Wang Q."/>
            <person name="Watt J."/>
            <person name="Xi L."/>
            <person name="Xin Y."/>
            <person name="Zhou J."/>
            <person name="Deng J."/>
            <person name="Jiang H."/>
            <person name="Liu Y."/>
            <person name="Qu J."/>
            <person name="Song X.-Z."/>
            <person name="Zhang L."/>
            <person name="Villasana D."/>
            <person name="Johnson A."/>
            <person name="Liu J."/>
            <person name="Liyanage D."/>
            <person name="Lorensuhewa L."/>
            <person name="Robinson T."/>
            <person name="Song A."/>
            <person name="Song B.-B."/>
            <person name="Dinh H."/>
            <person name="Thornton R."/>
            <person name="Coyle M."/>
            <person name="Francisco L."/>
            <person name="Jackson L."/>
            <person name="Javaid M."/>
            <person name="Korchina V."/>
            <person name="Kovar C."/>
            <person name="Mata R."/>
            <person name="Mathew T."/>
            <person name="Ngo R."/>
            <person name="Nguyen L."/>
            <person name="Nguyen N."/>
            <person name="Okwuonu G."/>
            <person name="Ongeri F."/>
            <person name="Pham C."/>
            <person name="Simmons D."/>
            <person name="Wilczek-Boney K."/>
            <person name="Hale W."/>
            <person name="Jakkamsetti A."/>
            <person name="Pham P."/>
            <person name="Ruth R."/>
            <person name="San Lucas F."/>
            <person name="Warren J."/>
            <person name="Zhang J."/>
            <person name="Zhao Z."/>
            <person name="Zhou C."/>
            <person name="Zhu D."/>
            <person name="Lee S."/>
            <person name="Bess C."/>
            <person name="Blankenburg K."/>
            <person name="Forbes L."/>
            <person name="Fu Q."/>
            <person name="Gubbala S."/>
            <person name="Hirani K."/>
            <person name="Jayaseelan J.C."/>
            <person name="Lara F."/>
            <person name="Munidasa M."/>
            <person name="Palculict T."/>
            <person name="Patil S."/>
            <person name="Pu L.-L."/>
            <person name="Saada N."/>
            <person name="Tang L."/>
            <person name="Weissenberger G."/>
            <person name="Zhu Y."/>
            <person name="Hemphill L."/>
            <person name="Shang Y."/>
            <person name="Youmans B."/>
            <person name="Ayvaz T."/>
            <person name="Ross M."/>
            <person name="Santibanez J."/>
            <person name="Aqrawi P."/>
            <person name="Gross S."/>
            <person name="Joshi V."/>
            <person name="Fowler G."/>
            <person name="Nazareth L."/>
            <person name="Reid J."/>
            <person name="Worley K."/>
            <person name="Petrosino J."/>
            <person name="Highlander S."/>
            <person name="Gibbs R."/>
        </authorList>
    </citation>
    <scope>NUCLEOTIDE SEQUENCE [LARGE SCALE GENOMIC DNA]</scope>
    <source>
        <strain evidence="2">MN8</strain>
    </source>
</reference>
<dbReference type="InterPro" id="IPR047903">
    <property type="entry name" value="NDxxF_lipo"/>
</dbReference>
<gene>
    <name evidence="2" type="ORF">HMPREF0769_10079</name>
</gene>
<organism evidence="2">
    <name type="scientific">Staphylococcus aureus subsp. aureus MN8</name>
    <dbReference type="NCBI Taxonomy" id="548470"/>
    <lineage>
        <taxon>Bacteria</taxon>
        <taxon>Bacillati</taxon>
        <taxon>Bacillota</taxon>
        <taxon>Bacilli</taxon>
        <taxon>Bacillales</taxon>
        <taxon>Staphylococcaceae</taxon>
        <taxon>Staphylococcus</taxon>
    </lineage>
</organism>
<dbReference type="AlphaFoldDB" id="A0A0E1X9N8"/>
<dbReference type="RefSeq" id="WP_000746688.1">
    <property type="nucleotide sequence ID" value="NZ_CM000952.1"/>
</dbReference>
<dbReference type="HOGENOM" id="CLU_108510_0_0_9"/>
<feature type="signal peptide" evidence="1">
    <location>
        <begin position="1"/>
        <end position="21"/>
    </location>
</feature>
<comment type="caution">
    <text evidence="2">The sequence shown here is derived from an EMBL/GenBank/DDBJ whole genome shotgun (WGS) entry which is preliminary data.</text>
</comment>
<name>A0A0E1X9N8_STAAU</name>
<proteinExistence type="predicted"/>
<sequence length="208" mass="23663">MKKRLLLSTFLASTLILTGCASDQSDNEDHHTSTGIHAPKSAKKLETKDIFNSDKKNSDISDAEMKQAIEKYLSVNSDILDNKYIMQHKLDKQIDSQTKVTEKQAETLSHLSNLAVKNDLHFKKFVTENNIPKEYKKPVELMMNYFKALNSTIANVNEDIEKLSYQPQNKINVVDVPTKYAGDVNKKQQDKIKDFLKSKGIKSDVIDK</sequence>
<evidence type="ECO:0000313" key="2">
    <source>
        <dbReference type="EMBL" id="EFH96077.1"/>
    </source>
</evidence>
<evidence type="ECO:0000256" key="1">
    <source>
        <dbReference type="SAM" id="SignalP"/>
    </source>
</evidence>
<dbReference type="Proteomes" id="UP000003455">
    <property type="component" value="Chromosome"/>
</dbReference>
<dbReference type="NCBIfam" id="NF033193">
    <property type="entry name" value="lipo_NDxxF"/>
    <property type="match status" value="1"/>
</dbReference>
<dbReference type="PROSITE" id="PS51257">
    <property type="entry name" value="PROKAR_LIPOPROTEIN"/>
    <property type="match status" value="1"/>
</dbReference>
<protein>
    <recommendedName>
        <fullName evidence="3">NDxxF motif lipoprotein</fullName>
    </recommendedName>
</protein>